<dbReference type="PANTHER" id="PTHR33841">
    <property type="entry name" value="DNA METHYLTRANSFERASE YEEA-RELATED"/>
    <property type="match status" value="1"/>
</dbReference>
<evidence type="ECO:0000313" key="12">
    <source>
        <dbReference type="Proteomes" id="UP001596162"/>
    </source>
</evidence>
<dbReference type="InterPro" id="IPR025931">
    <property type="entry name" value="TaqI_C"/>
</dbReference>
<dbReference type="Gene3D" id="3.40.50.150">
    <property type="entry name" value="Vaccinia Virus protein VP39"/>
    <property type="match status" value="1"/>
</dbReference>
<dbReference type="Pfam" id="PF07669">
    <property type="entry name" value="Eco57I"/>
    <property type="match status" value="1"/>
</dbReference>
<keyword evidence="12" id="KW-1185">Reference proteome</keyword>
<name>A0ABW0C3N1_9FLAO</name>
<dbReference type="PANTHER" id="PTHR33841:SF1">
    <property type="entry name" value="DNA METHYLTRANSFERASE A"/>
    <property type="match status" value="1"/>
</dbReference>
<evidence type="ECO:0000256" key="2">
    <source>
        <dbReference type="ARBA" id="ARBA00022603"/>
    </source>
</evidence>
<organism evidence="11 12">
    <name type="scientific">Bizionia hallyeonensis</name>
    <dbReference type="NCBI Taxonomy" id="1123757"/>
    <lineage>
        <taxon>Bacteria</taxon>
        <taxon>Pseudomonadati</taxon>
        <taxon>Bacteroidota</taxon>
        <taxon>Flavobacteriia</taxon>
        <taxon>Flavobacteriales</taxon>
        <taxon>Flavobacteriaceae</taxon>
        <taxon>Bizionia</taxon>
    </lineage>
</organism>
<keyword evidence="6" id="KW-0238">DNA-binding</keyword>
<feature type="domain" description="TaqI-like C-terminal specificity" evidence="10">
    <location>
        <begin position="816"/>
        <end position="959"/>
    </location>
</feature>
<dbReference type="Pfam" id="PF12950">
    <property type="entry name" value="TaqI_C"/>
    <property type="match status" value="1"/>
</dbReference>
<dbReference type="EMBL" id="JBHSLA010000002">
    <property type="protein sequence ID" value="MFC5194792.1"/>
    <property type="molecule type" value="Genomic_DNA"/>
</dbReference>
<comment type="catalytic activity">
    <reaction evidence="7">
        <text>a 2'-deoxyadenosine in DNA + S-adenosyl-L-methionine = an N(6)-methyl-2'-deoxyadenosine in DNA + S-adenosyl-L-homocysteine + H(+)</text>
        <dbReference type="Rhea" id="RHEA:15197"/>
        <dbReference type="Rhea" id="RHEA-COMP:12418"/>
        <dbReference type="Rhea" id="RHEA-COMP:12419"/>
        <dbReference type="ChEBI" id="CHEBI:15378"/>
        <dbReference type="ChEBI" id="CHEBI:57856"/>
        <dbReference type="ChEBI" id="CHEBI:59789"/>
        <dbReference type="ChEBI" id="CHEBI:90615"/>
        <dbReference type="ChEBI" id="CHEBI:90616"/>
        <dbReference type="EC" id="2.1.1.72"/>
    </reaction>
</comment>
<accession>A0ABW0C3N1</accession>
<dbReference type="Proteomes" id="UP001596162">
    <property type="component" value="Unassembled WGS sequence"/>
</dbReference>
<feature type="domain" description="Type II methyltransferase M.TaqI-like" evidence="9">
    <location>
        <begin position="518"/>
        <end position="692"/>
    </location>
</feature>
<dbReference type="RefSeq" id="WP_376859177.1">
    <property type="nucleotide sequence ID" value="NZ_JBHSLA010000002.1"/>
</dbReference>
<dbReference type="InterPro" id="IPR002052">
    <property type="entry name" value="DNA_methylase_N6_adenine_CS"/>
</dbReference>
<evidence type="ECO:0000259" key="10">
    <source>
        <dbReference type="Pfam" id="PF12950"/>
    </source>
</evidence>
<feature type="coiled-coil region" evidence="8">
    <location>
        <begin position="1047"/>
        <end position="1074"/>
    </location>
</feature>
<evidence type="ECO:0000313" key="11">
    <source>
        <dbReference type="EMBL" id="MFC5194792.1"/>
    </source>
</evidence>
<evidence type="ECO:0000256" key="7">
    <source>
        <dbReference type="ARBA" id="ARBA00047942"/>
    </source>
</evidence>
<sequence length="1089" mass="127034">MALFQTSVLKTYLTQQDSNVVERAYKKYTKYFHNLTIQENIKNSKEEQYQAKFLDELFVNVLDYTLNPKPDFNITTEFKNQKGAGKADGAILKETKAIGVIELKGTNTKDLESIRKQAFDYKANQKGCVYVITSNFEKLRFYINDATEFLEFNLFQLAPEEFALLHLCLHKDNILNNLPLTIKEASLVEEEKITKQFYNDYSVFKRELFRDLVKRNAKRIKMDAVIASEARQSLEDNNANENKALEKNVKLSLFKKSQKLIDRFLFIFFAEDRDLLPPNSTIQILDKWKADIDFGDERPLYNLFKQYFHFLDEGRKGTTSRAEIYAYNGGLFKPDAIIDSLEIDDALLYKHAYKLAKYDFSSQVDVNILGHIFENSLNEIESVNAEIEGGEFDKQKSKRKKDGVFYTPKYITKYIVENTVGKLCQEKKEILGFKEEAYFELKKGTHQNTKKQLLDVLDTYREWLLQITICDPACGSGAFLNQALDFLIKEHRYIDELKAKVLGGGFILSDIETTILENNIYGVDLNEESVEIAKLSLWLRTAQPRRKLNDLSNNIKCGNSLIDSKTVAGDKAFNWQEQFPQIFGTSLRGTKQSAESKQGFDVVIGNPPYVRQELFKDIKPYLEKNYKCYNSVADLYTYFIEKGINLMNKNGLFSFILPNKFLKATYGKEIRKVIKEDANLELLFDFDDYPVFADATTYPIIYVLNKNPDYKTKTFVFSEINKRDNTIDPINTLELKKHPVPFESLTEDMWNFIDVKSFEILNKLENDSIVLGKFVDKKIYRGLTTGRNEAFIIDGIKRNELIAKNPKNEERIKVLATGKEVKRNHFNFQDKYLLFTGYDDDIPNLYPDIQAELDNFKDALIKRYDQGENYWNLRACAYYEEMKQPKIIYPRINNRGNFYFDEKGEVFLLDNNFFISTDSKALLSLLNSKLIFFYLKNVCTTLQGGFYDFRRDKITTIPISKKLIQIDTELSESGNNLIELNSNINKVQDSFRKYFCFKFELEKLTKKLENWHELDFADFIKELNRAIKKAGGTSLTKKDEFEWLELFEDNKKKAQELQTQITQTEKEIDTMVYELYRLTEEEIQIVENS</sequence>
<evidence type="ECO:0000256" key="5">
    <source>
        <dbReference type="ARBA" id="ARBA00022747"/>
    </source>
</evidence>
<dbReference type="InterPro" id="IPR029063">
    <property type="entry name" value="SAM-dependent_MTases_sf"/>
</dbReference>
<dbReference type="GO" id="GO:0032259">
    <property type="term" value="P:methylation"/>
    <property type="evidence" value="ECO:0007669"/>
    <property type="project" value="UniProtKB-KW"/>
</dbReference>
<keyword evidence="4" id="KW-0949">S-adenosyl-L-methionine</keyword>
<evidence type="ECO:0000256" key="8">
    <source>
        <dbReference type="SAM" id="Coils"/>
    </source>
</evidence>
<evidence type="ECO:0000259" key="9">
    <source>
        <dbReference type="Pfam" id="PF07669"/>
    </source>
</evidence>
<dbReference type="PRINTS" id="PR00507">
    <property type="entry name" value="N12N6MTFRASE"/>
</dbReference>
<evidence type="ECO:0000256" key="6">
    <source>
        <dbReference type="ARBA" id="ARBA00023125"/>
    </source>
</evidence>
<evidence type="ECO:0000256" key="3">
    <source>
        <dbReference type="ARBA" id="ARBA00022679"/>
    </source>
</evidence>
<dbReference type="InterPro" id="IPR011639">
    <property type="entry name" value="MethylTrfase_TaqI-like_dom"/>
</dbReference>
<dbReference type="PROSITE" id="PS00092">
    <property type="entry name" value="N6_MTASE"/>
    <property type="match status" value="1"/>
</dbReference>
<reference evidence="12" key="1">
    <citation type="journal article" date="2019" name="Int. J. Syst. Evol. Microbiol.">
        <title>The Global Catalogue of Microorganisms (GCM) 10K type strain sequencing project: providing services to taxonomists for standard genome sequencing and annotation.</title>
        <authorList>
            <consortium name="The Broad Institute Genomics Platform"/>
            <consortium name="The Broad Institute Genome Sequencing Center for Infectious Disease"/>
            <person name="Wu L."/>
            <person name="Ma J."/>
        </authorList>
    </citation>
    <scope>NUCLEOTIDE SEQUENCE [LARGE SCALE GENOMIC DNA]</scope>
    <source>
        <strain evidence="12">JCM 17978</strain>
    </source>
</reference>
<comment type="caution">
    <text evidence="11">The sequence shown here is derived from an EMBL/GenBank/DDBJ whole genome shotgun (WGS) entry which is preliminary data.</text>
</comment>
<proteinExistence type="predicted"/>
<keyword evidence="3" id="KW-0808">Transferase</keyword>
<dbReference type="SUPFAM" id="SSF53335">
    <property type="entry name" value="S-adenosyl-L-methionine-dependent methyltransferases"/>
    <property type="match status" value="1"/>
</dbReference>
<keyword evidence="8" id="KW-0175">Coiled coil</keyword>
<keyword evidence="2 11" id="KW-0489">Methyltransferase</keyword>
<evidence type="ECO:0000256" key="4">
    <source>
        <dbReference type="ARBA" id="ARBA00022691"/>
    </source>
</evidence>
<protein>
    <recommendedName>
        <fullName evidence="1">site-specific DNA-methyltransferase (adenine-specific)</fullName>
        <ecNumber evidence="1">2.1.1.72</ecNumber>
    </recommendedName>
</protein>
<evidence type="ECO:0000256" key="1">
    <source>
        <dbReference type="ARBA" id="ARBA00011900"/>
    </source>
</evidence>
<dbReference type="GO" id="GO:0008168">
    <property type="term" value="F:methyltransferase activity"/>
    <property type="evidence" value="ECO:0007669"/>
    <property type="project" value="UniProtKB-KW"/>
</dbReference>
<dbReference type="EC" id="2.1.1.72" evidence="1"/>
<keyword evidence="5" id="KW-0680">Restriction system</keyword>
<gene>
    <name evidence="11" type="ORF">ACFPH8_05575</name>
</gene>
<dbReference type="InterPro" id="IPR050953">
    <property type="entry name" value="N4_N6_ade-DNA_methylase"/>
</dbReference>